<name>A0A0A7EMX1_9GAMM</name>
<gene>
    <name evidence="1" type="ORF">OM33_20535</name>
</gene>
<accession>A0A0A7EMX1</accession>
<reference evidence="1 2" key="1">
    <citation type="submission" date="2014-11" db="EMBL/GenBank/DDBJ databases">
        <title>Complete Genome Sequence of Pseudoalteromonas sp. Strain OCN003 Isolated from Kaneohe Bay, Oahu, Hawaii.</title>
        <authorList>
            <person name="Beurmann S."/>
            <person name="Videau P."/>
            <person name="Ushijima B."/>
            <person name="Smith A.M."/>
            <person name="Aeby G.S."/>
            <person name="Callahan S.M."/>
            <person name="Belcaid M."/>
        </authorList>
    </citation>
    <scope>NUCLEOTIDE SEQUENCE [LARGE SCALE GENOMIC DNA]</scope>
    <source>
        <strain evidence="1 2">OCN003</strain>
    </source>
</reference>
<dbReference type="EMBL" id="CP009889">
    <property type="protein sequence ID" value="AIY67421.1"/>
    <property type="molecule type" value="Genomic_DNA"/>
</dbReference>
<dbReference type="STRING" id="1348114.OM33_20535"/>
<protein>
    <submittedName>
        <fullName evidence="1">Uncharacterized protein</fullName>
    </submittedName>
</protein>
<dbReference type="Proteomes" id="UP000030341">
    <property type="component" value="Chromosome 2"/>
</dbReference>
<dbReference type="AlphaFoldDB" id="A0A0A7EMX1"/>
<proteinExistence type="predicted"/>
<evidence type="ECO:0000313" key="1">
    <source>
        <dbReference type="EMBL" id="AIY67421.1"/>
    </source>
</evidence>
<dbReference type="KEGG" id="pseo:OM33_20535"/>
<keyword evidence="2" id="KW-1185">Reference proteome</keyword>
<evidence type="ECO:0000313" key="2">
    <source>
        <dbReference type="Proteomes" id="UP000030341"/>
    </source>
</evidence>
<organism evidence="1 2">
    <name type="scientific">Pseudoalteromonas piratica</name>
    <dbReference type="NCBI Taxonomy" id="1348114"/>
    <lineage>
        <taxon>Bacteria</taxon>
        <taxon>Pseudomonadati</taxon>
        <taxon>Pseudomonadota</taxon>
        <taxon>Gammaproteobacteria</taxon>
        <taxon>Alteromonadales</taxon>
        <taxon>Pseudoalteromonadaceae</taxon>
        <taxon>Pseudoalteromonas</taxon>
    </lineage>
</organism>
<dbReference type="HOGENOM" id="CLU_157248_0_0_6"/>
<dbReference type="eggNOG" id="ENOG503312E">
    <property type="taxonomic scope" value="Bacteria"/>
</dbReference>
<sequence>MTISIKFTLTLVFNLVFNQSDLVGKVLWGIVIDDPTCRFAGEDYVCTSQIMKVYIDKQVIETASGSFYKAIGKGQEAIVEFEDFELLRNGFSPKQIWQMNRNSGGKLH</sequence>